<protein>
    <submittedName>
        <fullName evidence="2">Flagella synthesis chaperone protein FlgN</fullName>
    </submittedName>
</protein>
<proteinExistence type="predicted"/>
<feature type="region of interest" description="Disordered" evidence="1">
    <location>
        <begin position="87"/>
        <end position="121"/>
    </location>
</feature>
<keyword evidence="2" id="KW-0969">Cilium</keyword>
<reference evidence="2 3" key="1">
    <citation type="submission" date="2019-05" db="EMBL/GenBank/DDBJ databases">
        <authorList>
            <consortium name="Pathogen Informatics"/>
        </authorList>
    </citation>
    <scope>NUCLEOTIDE SEQUENCE [LARGE SCALE GENOMIC DNA]</scope>
    <source>
        <strain evidence="2 3">NCTC13032</strain>
    </source>
</reference>
<organism evidence="2 3">
    <name type="scientific">Leclercia adecarboxylata</name>
    <dbReference type="NCBI Taxonomy" id="83655"/>
    <lineage>
        <taxon>Bacteria</taxon>
        <taxon>Pseudomonadati</taxon>
        <taxon>Pseudomonadota</taxon>
        <taxon>Gammaproteobacteria</taxon>
        <taxon>Enterobacterales</taxon>
        <taxon>Enterobacteriaceae</taxon>
        <taxon>Leclercia</taxon>
    </lineage>
</organism>
<dbReference type="Proteomes" id="UP000310719">
    <property type="component" value="Chromosome"/>
</dbReference>
<name>A0A4U9HQP6_9ENTR</name>
<keyword evidence="2" id="KW-0966">Cell projection</keyword>
<accession>A0A4U9HQP6</accession>
<evidence type="ECO:0000256" key="1">
    <source>
        <dbReference type="SAM" id="MobiDB-lite"/>
    </source>
</evidence>
<evidence type="ECO:0000313" key="2">
    <source>
        <dbReference type="EMBL" id="VTP66560.1"/>
    </source>
</evidence>
<keyword evidence="2" id="KW-0282">Flagellum</keyword>
<feature type="compositionally biased region" description="Low complexity" evidence="1">
    <location>
        <begin position="109"/>
        <end position="121"/>
    </location>
</feature>
<sequence length="180" mass="19618">MSRLTEIMDHMTVVLNDLKTVMDAEQQPALCREWSTAAHCSALPKIKAPCWATLDYLGSSSDVPSNLRAIVQMMMWADRWQTITEKTQHLRGPQSATTAGYLKGTKIKPQPAGAGRAEAAPGTGPCMARMARHPAHAVVGRSFRSNCPNGQTENGGVPTGTPLFCFRFCFRPYGGRTLLP</sequence>
<dbReference type="EMBL" id="LR590464">
    <property type="protein sequence ID" value="VTP66560.1"/>
    <property type="molecule type" value="Genomic_DNA"/>
</dbReference>
<gene>
    <name evidence="2" type="ORF">NCTC13032_02594</name>
</gene>
<dbReference type="AlphaFoldDB" id="A0A4U9HQP6"/>
<evidence type="ECO:0000313" key="3">
    <source>
        <dbReference type="Proteomes" id="UP000310719"/>
    </source>
</evidence>